<evidence type="ECO:0000259" key="10">
    <source>
        <dbReference type="PROSITE" id="PS51471"/>
    </source>
</evidence>
<dbReference type="EMBL" id="ML992505">
    <property type="protein sequence ID" value="KAF2224530.1"/>
    <property type="molecule type" value="Genomic_DNA"/>
</dbReference>
<dbReference type="OrthoDB" id="6614653at2759"/>
<comment type="similarity">
    <text evidence="1">Belongs to the alkB family.</text>
</comment>
<evidence type="ECO:0000313" key="12">
    <source>
        <dbReference type="Proteomes" id="UP000799538"/>
    </source>
</evidence>
<gene>
    <name evidence="11" type="ORF">BDZ85DRAFT_261121</name>
</gene>
<keyword evidence="6 9" id="KW-0408">Iron</keyword>
<evidence type="ECO:0000256" key="7">
    <source>
        <dbReference type="ARBA" id="ARBA00023026"/>
    </source>
</evidence>
<dbReference type="GO" id="GO:0005634">
    <property type="term" value="C:nucleus"/>
    <property type="evidence" value="ECO:0007669"/>
    <property type="project" value="TreeGrafter"/>
</dbReference>
<dbReference type="InterPro" id="IPR027450">
    <property type="entry name" value="AlkB-like"/>
</dbReference>
<name>A0A6A6GGE5_9PEZI</name>
<protein>
    <recommendedName>
        <fullName evidence="2">mRNA N(6)-methyladenine demethylase</fullName>
        <ecNumber evidence="2">1.14.11.53</ecNumber>
    </recommendedName>
</protein>
<evidence type="ECO:0000256" key="9">
    <source>
        <dbReference type="PIRSR" id="PIRSR604574-2"/>
    </source>
</evidence>
<organism evidence="11 12">
    <name type="scientific">Elsinoe ampelina</name>
    <dbReference type="NCBI Taxonomy" id="302913"/>
    <lineage>
        <taxon>Eukaryota</taxon>
        <taxon>Fungi</taxon>
        <taxon>Dikarya</taxon>
        <taxon>Ascomycota</taxon>
        <taxon>Pezizomycotina</taxon>
        <taxon>Dothideomycetes</taxon>
        <taxon>Dothideomycetidae</taxon>
        <taxon>Myriangiales</taxon>
        <taxon>Elsinoaceae</taxon>
        <taxon>Elsinoe</taxon>
    </lineage>
</organism>
<reference evidence="12" key="1">
    <citation type="journal article" date="2020" name="Stud. Mycol.">
        <title>101 Dothideomycetes genomes: A test case for predicting lifestyles and emergence of pathogens.</title>
        <authorList>
            <person name="Haridas S."/>
            <person name="Albert R."/>
            <person name="Binder M."/>
            <person name="Bloem J."/>
            <person name="LaButti K."/>
            <person name="Salamov A."/>
            <person name="Andreopoulos B."/>
            <person name="Baker S."/>
            <person name="Barry K."/>
            <person name="Bills G."/>
            <person name="Bluhm B."/>
            <person name="Cannon C."/>
            <person name="Castanera R."/>
            <person name="Culley D."/>
            <person name="Daum C."/>
            <person name="Ezra D."/>
            <person name="Gonzalez J."/>
            <person name="Henrissat B."/>
            <person name="Kuo A."/>
            <person name="Liang C."/>
            <person name="Lipzen A."/>
            <person name="Lutzoni F."/>
            <person name="Magnuson J."/>
            <person name="Mondo S."/>
            <person name="Nolan M."/>
            <person name="Ohm R."/>
            <person name="Pangilinan J."/>
            <person name="Park H.-J."/>
            <person name="Ramirez L."/>
            <person name="Alfaro M."/>
            <person name="Sun H."/>
            <person name="Tritt A."/>
            <person name="Yoshinaga Y."/>
            <person name="Zwiers L.-H."/>
            <person name="Turgeon B."/>
            <person name="Goodwin S."/>
            <person name="Spatafora J."/>
            <person name="Crous P."/>
            <person name="Grigoriev I."/>
        </authorList>
    </citation>
    <scope>NUCLEOTIDE SEQUENCE [LARGE SCALE GENOMIC DNA]</scope>
    <source>
        <strain evidence="12">CECT 20119</strain>
    </source>
</reference>
<keyword evidence="4" id="KW-0223">Dioxygenase</keyword>
<keyword evidence="5" id="KW-0560">Oxidoreductase</keyword>
<comment type="catalytic activity">
    <reaction evidence="8">
        <text>an N(6)-methyladenosine in mRNA + 2-oxoglutarate + O2 = an adenosine in mRNA + formaldehyde + succinate + CO2</text>
        <dbReference type="Rhea" id="RHEA:49520"/>
        <dbReference type="Rhea" id="RHEA-COMP:12414"/>
        <dbReference type="Rhea" id="RHEA-COMP:12417"/>
        <dbReference type="ChEBI" id="CHEBI:15379"/>
        <dbReference type="ChEBI" id="CHEBI:16526"/>
        <dbReference type="ChEBI" id="CHEBI:16810"/>
        <dbReference type="ChEBI" id="CHEBI:16842"/>
        <dbReference type="ChEBI" id="CHEBI:30031"/>
        <dbReference type="ChEBI" id="CHEBI:74411"/>
        <dbReference type="ChEBI" id="CHEBI:74449"/>
        <dbReference type="EC" id="1.14.11.53"/>
    </reaction>
    <physiologicalReaction direction="left-to-right" evidence="8">
        <dbReference type="Rhea" id="RHEA:49521"/>
    </physiologicalReaction>
</comment>
<evidence type="ECO:0000313" key="11">
    <source>
        <dbReference type="EMBL" id="KAF2224530.1"/>
    </source>
</evidence>
<dbReference type="InterPro" id="IPR004574">
    <property type="entry name" value="Alkb"/>
</dbReference>
<evidence type="ECO:0000256" key="3">
    <source>
        <dbReference type="ARBA" id="ARBA00022723"/>
    </source>
</evidence>
<evidence type="ECO:0000256" key="1">
    <source>
        <dbReference type="ARBA" id="ARBA00007879"/>
    </source>
</evidence>
<evidence type="ECO:0000256" key="6">
    <source>
        <dbReference type="ARBA" id="ARBA00023004"/>
    </source>
</evidence>
<sequence>MVMEDSSRLDAYAKPPEDLKSAYKKYQKISIAQLDSDDTVFDAAHEQYAGFTVNIQAKEELQMPAEISHIVQSFLSNRGSMSRDGTSGCLCYEHPDMPGLLVFPSLLAPSVQISLLDRLLHRDVSNPAHRNNLTLHYSVPYPEESANSFFHASNQNLLLDPIDPSQHKTVSMQAMLVKKLRWITLGGQYDWTAKEYPSSPPPPFPPDIAALINGIFPAIKPQAAILNLYSPGHTLSLHRDVSEECNRPLVSISLGCDGLFMAGLDKPNACSVATMRLHSGDVVVMSGPARYAWHGVPKVLPNTCPSWLGDWPVTPHNEDSEQYTSWKGWMANKRINLNVRQMHD</sequence>
<comment type="cofactor">
    <cofactor evidence="9">
        <name>Fe(2+)</name>
        <dbReference type="ChEBI" id="CHEBI:29033"/>
    </cofactor>
    <text evidence="9">Binds 1 Fe(2+) ion per subunit.</text>
</comment>
<evidence type="ECO:0000256" key="5">
    <source>
        <dbReference type="ARBA" id="ARBA00023002"/>
    </source>
</evidence>
<proteinExistence type="inferred from homology"/>
<feature type="non-terminal residue" evidence="11">
    <location>
        <position position="1"/>
    </location>
</feature>
<dbReference type="Gene3D" id="2.60.120.590">
    <property type="entry name" value="Alpha-ketoglutarate-dependent dioxygenase AlkB-like"/>
    <property type="match status" value="1"/>
</dbReference>
<evidence type="ECO:0000256" key="4">
    <source>
        <dbReference type="ARBA" id="ARBA00022964"/>
    </source>
</evidence>
<dbReference type="InterPro" id="IPR037151">
    <property type="entry name" value="AlkB-like_sf"/>
</dbReference>
<evidence type="ECO:0000256" key="8">
    <source>
        <dbReference type="ARBA" id="ARBA00047565"/>
    </source>
</evidence>
<accession>A0A6A6GGE5</accession>
<dbReference type="GO" id="GO:0046872">
    <property type="term" value="F:metal ion binding"/>
    <property type="evidence" value="ECO:0007669"/>
    <property type="project" value="UniProtKB-KW"/>
</dbReference>
<dbReference type="GO" id="GO:0005737">
    <property type="term" value="C:cytoplasm"/>
    <property type="evidence" value="ECO:0007669"/>
    <property type="project" value="TreeGrafter"/>
</dbReference>
<dbReference type="PANTHER" id="PTHR16557">
    <property type="entry name" value="ALKYLATED DNA REPAIR PROTEIN ALKB-RELATED"/>
    <property type="match status" value="1"/>
</dbReference>
<keyword evidence="12" id="KW-1185">Reference proteome</keyword>
<evidence type="ECO:0000256" key="2">
    <source>
        <dbReference type="ARBA" id="ARBA00012931"/>
    </source>
</evidence>
<feature type="binding site" evidence="9">
    <location>
        <position position="294"/>
    </location>
    <ligand>
        <name>Fe cation</name>
        <dbReference type="ChEBI" id="CHEBI:24875"/>
        <note>catalytic</note>
    </ligand>
</feature>
<dbReference type="SUPFAM" id="SSF51197">
    <property type="entry name" value="Clavaminate synthase-like"/>
    <property type="match status" value="1"/>
</dbReference>
<keyword evidence="3 9" id="KW-0479">Metal-binding</keyword>
<dbReference type="Pfam" id="PF13532">
    <property type="entry name" value="2OG-FeII_Oxy_2"/>
    <property type="match status" value="1"/>
</dbReference>
<dbReference type="PANTHER" id="PTHR16557:SF2">
    <property type="entry name" value="NUCLEIC ACID DIOXYGENASE ALKBH1"/>
    <property type="match status" value="1"/>
</dbReference>
<dbReference type="FunFam" id="2.60.120.590:FF:000014">
    <property type="entry name" value="Oxidoreductase, 2OG-Fe(II) oxygenase family family"/>
    <property type="match status" value="1"/>
</dbReference>
<dbReference type="InterPro" id="IPR005123">
    <property type="entry name" value="Oxoglu/Fe-dep_dioxygenase_dom"/>
</dbReference>
<dbReference type="EC" id="1.14.11.53" evidence="2"/>
<feature type="binding site" evidence="9">
    <location>
        <position position="238"/>
    </location>
    <ligand>
        <name>Fe cation</name>
        <dbReference type="ChEBI" id="CHEBI:24875"/>
        <note>catalytic</note>
    </ligand>
</feature>
<feature type="domain" description="Fe2OG dioxygenase" evidence="10">
    <location>
        <begin position="220"/>
        <end position="343"/>
    </location>
</feature>
<dbReference type="Proteomes" id="UP000799538">
    <property type="component" value="Unassembled WGS sequence"/>
</dbReference>
<dbReference type="AlphaFoldDB" id="A0A6A6GGE5"/>
<keyword evidence="7" id="KW-0843">Virulence</keyword>
<dbReference type="GO" id="GO:1990931">
    <property type="term" value="F:mRNA N6-methyladenosine dioxygenase activity"/>
    <property type="evidence" value="ECO:0007669"/>
    <property type="project" value="UniProtKB-EC"/>
</dbReference>
<feature type="binding site" evidence="9">
    <location>
        <position position="240"/>
    </location>
    <ligand>
        <name>Fe cation</name>
        <dbReference type="ChEBI" id="CHEBI:24875"/>
        <note>catalytic</note>
    </ligand>
</feature>
<dbReference type="PROSITE" id="PS51471">
    <property type="entry name" value="FE2OG_OXY"/>
    <property type="match status" value="1"/>
</dbReference>